<feature type="coiled-coil region" evidence="1">
    <location>
        <begin position="48"/>
        <end position="75"/>
    </location>
</feature>
<dbReference type="AlphaFoldDB" id="A0A8X6P1G1"/>
<protein>
    <submittedName>
        <fullName evidence="2">Uncharacterized protein</fullName>
    </submittedName>
</protein>
<sequence length="75" mass="9171">MNVEKEDMLYVLRELNEISDDSLETMELKQKLLDSKEFMKKEFVGVCLATMIEERIEEQQEKKEWDRRQKDLEEE</sequence>
<keyword evidence="3" id="KW-1185">Reference proteome</keyword>
<reference evidence="2" key="1">
    <citation type="submission" date="2020-08" db="EMBL/GenBank/DDBJ databases">
        <title>Multicomponent nature underlies the extraordinary mechanical properties of spider dragline silk.</title>
        <authorList>
            <person name="Kono N."/>
            <person name="Nakamura H."/>
            <person name="Mori M."/>
            <person name="Yoshida Y."/>
            <person name="Ohtoshi R."/>
            <person name="Malay A.D."/>
            <person name="Moran D.A.P."/>
            <person name="Tomita M."/>
            <person name="Numata K."/>
            <person name="Arakawa K."/>
        </authorList>
    </citation>
    <scope>NUCLEOTIDE SEQUENCE</scope>
</reference>
<accession>A0A8X6P1G1</accession>
<organism evidence="2 3">
    <name type="scientific">Nephila pilipes</name>
    <name type="common">Giant wood spider</name>
    <name type="synonym">Nephila maculata</name>
    <dbReference type="NCBI Taxonomy" id="299642"/>
    <lineage>
        <taxon>Eukaryota</taxon>
        <taxon>Metazoa</taxon>
        <taxon>Ecdysozoa</taxon>
        <taxon>Arthropoda</taxon>
        <taxon>Chelicerata</taxon>
        <taxon>Arachnida</taxon>
        <taxon>Araneae</taxon>
        <taxon>Araneomorphae</taxon>
        <taxon>Entelegynae</taxon>
        <taxon>Araneoidea</taxon>
        <taxon>Nephilidae</taxon>
        <taxon>Nephila</taxon>
    </lineage>
</organism>
<evidence type="ECO:0000313" key="2">
    <source>
        <dbReference type="EMBL" id="GFT45992.1"/>
    </source>
</evidence>
<name>A0A8X6P1G1_NEPPI</name>
<keyword evidence="1" id="KW-0175">Coiled coil</keyword>
<dbReference type="Proteomes" id="UP000887013">
    <property type="component" value="Unassembled WGS sequence"/>
</dbReference>
<proteinExistence type="predicted"/>
<evidence type="ECO:0000256" key="1">
    <source>
        <dbReference type="SAM" id="Coils"/>
    </source>
</evidence>
<evidence type="ECO:0000313" key="3">
    <source>
        <dbReference type="Proteomes" id="UP000887013"/>
    </source>
</evidence>
<comment type="caution">
    <text evidence="2">The sequence shown here is derived from an EMBL/GenBank/DDBJ whole genome shotgun (WGS) entry which is preliminary data.</text>
</comment>
<dbReference type="EMBL" id="BMAW01064601">
    <property type="protein sequence ID" value="GFT45992.1"/>
    <property type="molecule type" value="Genomic_DNA"/>
</dbReference>
<gene>
    <name evidence="2" type="ORF">NPIL_228801</name>
</gene>